<keyword evidence="2" id="KW-1185">Reference proteome</keyword>
<reference evidence="1 2" key="1">
    <citation type="submission" date="2018-03" db="EMBL/GenBank/DDBJ databases">
        <title>Comparative genomics illustrates the genes involved in a hyperalkaliphilic mechanisms of Serpentinomonas isolated from highly-alkaline calcium-rich serpentinized springs.</title>
        <authorList>
            <person name="Suzuki S."/>
            <person name="Ishii S."/>
            <person name="Walworth N."/>
            <person name="Bird L."/>
            <person name="Kuenen J.G."/>
            <person name="Nealson K.H."/>
        </authorList>
    </citation>
    <scope>NUCLEOTIDE SEQUENCE [LARGE SCALE GENOMIC DNA]</scope>
    <source>
        <strain evidence="1 2">P1</strain>
    </source>
</reference>
<sequence length="398" mass="39742">TAQVKALTSDQLGTLNSDEIVALTTAQVAALTTDQIVGLATAQMGGLTTAQVKALTTAQIQALETADLAALSTTAMAALTTAQISSITSAQVAGLTTAEISALSMTQVAAFSGAAIGAMSTAQVNALAAVSPIILDLNGDGVTTLSVAQGVSFDLAATGTARQTGWVAATDGLLVRDLNQDGVINDGRELFGSATQVDGQAAGDGFNALRALDSNADGRLTAADAAFAELAIWKDADQDGVTDAGELSSLSDNGVVALNLSAQSSTAVDNGNLLGLVSSYESADGGTHDMVDVWFRQGDPDALRHSVTELTQSLGSYLEMDAVESGVTASLSPVALANQASPALAMAVQLESYYSLQAATGINPVAQGATAVNSLLSGGVNNSSATTLLAASDGAKAK</sequence>
<evidence type="ECO:0000313" key="1">
    <source>
        <dbReference type="EMBL" id="PRD65979.1"/>
    </source>
</evidence>
<evidence type="ECO:0000313" key="2">
    <source>
        <dbReference type="Proteomes" id="UP000238589"/>
    </source>
</evidence>
<gene>
    <name evidence="1" type="ORF">C6P64_06295</name>
</gene>
<dbReference type="AlphaFoldDB" id="A0A2S9K685"/>
<dbReference type="EMBL" id="PVLQ01000021">
    <property type="protein sequence ID" value="PRD65979.1"/>
    <property type="molecule type" value="Genomic_DNA"/>
</dbReference>
<protein>
    <submittedName>
        <fullName evidence="1">Heme utilization protein</fullName>
    </submittedName>
</protein>
<dbReference type="InterPro" id="IPR032675">
    <property type="entry name" value="LRR_dom_sf"/>
</dbReference>
<dbReference type="PANTHER" id="PTHR39431">
    <property type="entry name" value="FRPA/C-RELATED PROTEIN"/>
    <property type="match status" value="1"/>
</dbReference>
<dbReference type="PANTHER" id="PTHR39431:SF1">
    <property type="entry name" value="FRPA_C-RELATED PROTEIN"/>
    <property type="match status" value="1"/>
</dbReference>
<organism evidence="1 2">
    <name type="scientific">Malikia granosa</name>
    <dbReference type="NCBI Taxonomy" id="263067"/>
    <lineage>
        <taxon>Bacteria</taxon>
        <taxon>Pseudomonadati</taxon>
        <taxon>Pseudomonadota</taxon>
        <taxon>Betaproteobacteria</taxon>
        <taxon>Burkholderiales</taxon>
        <taxon>Comamonadaceae</taxon>
        <taxon>Malikia</taxon>
    </lineage>
</organism>
<dbReference type="Gene3D" id="3.80.10.10">
    <property type="entry name" value="Ribonuclease Inhibitor"/>
    <property type="match status" value="1"/>
</dbReference>
<dbReference type="Proteomes" id="UP000238589">
    <property type="component" value="Unassembled WGS sequence"/>
</dbReference>
<feature type="non-terminal residue" evidence="1">
    <location>
        <position position="1"/>
    </location>
</feature>
<dbReference type="Pfam" id="PF20080">
    <property type="entry name" value="ALTTAQ_rpt"/>
    <property type="match status" value="2"/>
</dbReference>
<name>A0A2S9K685_9BURK</name>
<comment type="caution">
    <text evidence="1">The sequence shown here is derived from an EMBL/GenBank/DDBJ whole genome shotgun (WGS) entry which is preliminary data.</text>
</comment>
<proteinExistence type="predicted"/>
<accession>A0A2S9K685</accession>
<dbReference type="InterPro" id="IPR045395">
    <property type="entry name" value="ALTTAQ_rpt"/>
</dbReference>